<evidence type="ECO:0000256" key="1">
    <source>
        <dbReference type="SAM" id="MobiDB-lite"/>
    </source>
</evidence>
<protein>
    <submittedName>
        <fullName evidence="2">Uncharacterized protein</fullName>
    </submittedName>
</protein>
<accession>Z9JL13</accession>
<reference evidence="2 3" key="1">
    <citation type="journal article" date="2014" name="Genome Announc.">
        <title>Draft Genome Sequence of Xylella fastidiosa Pear Leaf Scorch Strain in Taiwan.</title>
        <authorList>
            <person name="Su C.C."/>
            <person name="Deng W.L."/>
            <person name="Jan F.J."/>
            <person name="Chang C.J."/>
            <person name="Huang H."/>
            <person name="Chen J."/>
        </authorList>
    </citation>
    <scope>NUCLEOTIDE SEQUENCE [LARGE SCALE GENOMIC DNA]</scope>
    <source>
        <strain evidence="2 3">PLS229</strain>
    </source>
</reference>
<organism evidence="2 3">
    <name type="scientific">Xylella taiwanensis</name>
    <dbReference type="NCBI Taxonomy" id="1444770"/>
    <lineage>
        <taxon>Bacteria</taxon>
        <taxon>Pseudomonadati</taxon>
        <taxon>Pseudomonadota</taxon>
        <taxon>Gammaproteobacteria</taxon>
        <taxon>Lysobacterales</taxon>
        <taxon>Lysobacteraceae</taxon>
        <taxon>Xylella</taxon>
    </lineage>
</organism>
<evidence type="ECO:0000313" key="2">
    <source>
        <dbReference type="EMBL" id="EWS78668.1"/>
    </source>
</evidence>
<proteinExistence type="predicted"/>
<name>Z9JL13_9GAMM</name>
<dbReference type="AlphaFoldDB" id="Z9JL13"/>
<comment type="caution">
    <text evidence="2">The sequence shown here is derived from an EMBL/GenBank/DDBJ whole genome shotgun (WGS) entry which is preliminary data.</text>
</comment>
<dbReference type="PATRIC" id="fig|1444770.3.peg.893"/>
<dbReference type="EMBL" id="JDSQ01000005">
    <property type="protein sequence ID" value="EWS78668.1"/>
    <property type="molecule type" value="Genomic_DNA"/>
</dbReference>
<gene>
    <name evidence="2" type="ORF">AF72_03640</name>
</gene>
<sequence length="48" mass="5424">MSPWIRLQVQLTLQQAIPPTPPDHQTQPINSTRPFCTDTDTDTDTDTT</sequence>
<feature type="region of interest" description="Disordered" evidence="1">
    <location>
        <begin position="16"/>
        <end position="48"/>
    </location>
</feature>
<feature type="compositionally biased region" description="Acidic residues" evidence="1">
    <location>
        <begin position="39"/>
        <end position="48"/>
    </location>
</feature>
<evidence type="ECO:0000313" key="3">
    <source>
        <dbReference type="Proteomes" id="UP000020406"/>
    </source>
</evidence>
<dbReference type="Proteomes" id="UP000020406">
    <property type="component" value="Unassembled WGS sequence"/>
</dbReference>
<feature type="compositionally biased region" description="Polar residues" evidence="1">
    <location>
        <begin position="16"/>
        <end position="34"/>
    </location>
</feature>